<feature type="signal peptide" evidence="1">
    <location>
        <begin position="1"/>
        <end position="25"/>
    </location>
</feature>
<gene>
    <name evidence="2" type="ORF">AAE3_LOCUS7001</name>
</gene>
<dbReference type="AlphaFoldDB" id="A0A8S0WTB2"/>
<comment type="caution">
    <text evidence="2">The sequence shown here is derived from an EMBL/GenBank/DDBJ whole genome shotgun (WGS) entry which is preliminary data.</text>
</comment>
<evidence type="ECO:0000313" key="3">
    <source>
        <dbReference type="Proteomes" id="UP000467700"/>
    </source>
</evidence>
<proteinExistence type="predicted"/>
<name>A0A8S0WTB2_CYCAE</name>
<dbReference type="EMBL" id="CACVBS010000046">
    <property type="protein sequence ID" value="CAA7265056.1"/>
    <property type="molecule type" value="Genomic_DNA"/>
</dbReference>
<feature type="chain" id="PRO_5035916756" description="Secreted protein" evidence="1">
    <location>
        <begin position="26"/>
        <end position="103"/>
    </location>
</feature>
<evidence type="ECO:0008006" key="4">
    <source>
        <dbReference type="Google" id="ProtNLM"/>
    </source>
</evidence>
<reference evidence="2 3" key="1">
    <citation type="submission" date="2020-01" db="EMBL/GenBank/DDBJ databases">
        <authorList>
            <person name="Gupta K D."/>
        </authorList>
    </citation>
    <scope>NUCLEOTIDE SEQUENCE [LARGE SCALE GENOMIC DNA]</scope>
</reference>
<keyword evidence="1" id="KW-0732">Signal</keyword>
<evidence type="ECO:0000256" key="1">
    <source>
        <dbReference type="SAM" id="SignalP"/>
    </source>
</evidence>
<keyword evidence="3" id="KW-1185">Reference proteome</keyword>
<dbReference type="Proteomes" id="UP000467700">
    <property type="component" value="Unassembled WGS sequence"/>
</dbReference>
<protein>
    <recommendedName>
        <fullName evidence="4">Secreted protein</fullName>
    </recommendedName>
</protein>
<evidence type="ECO:0000313" key="2">
    <source>
        <dbReference type="EMBL" id="CAA7265056.1"/>
    </source>
</evidence>
<accession>A0A8S0WTB2</accession>
<sequence>MKSRLLEENVLLLNSLFVFELVAFSLPPAPHETSLSHVPAQTLSIQVLPRCDPFVSEMNAVSQGSFYLINWQSAPTTTTTKKESELRRRLGHHFGSCCACRQH</sequence>
<organism evidence="2 3">
    <name type="scientific">Cyclocybe aegerita</name>
    <name type="common">Black poplar mushroom</name>
    <name type="synonym">Agrocybe aegerita</name>
    <dbReference type="NCBI Taxonomy" id="1973307"/>
    <lineage>
        <taxon>Eukaryota</taxon>
        <taxon>Fungi</taxon>
        <taxon>Dikarya</taxon>
        <taxon>Basidiomycota</taxon>
        <taxon>Agaricomycotina</taxon>
        <taxon>Agaricomycetes</taxon>
        <taxon>Agaricomycetidae</taxon>
        <taxon>Agaricales</taxon>
        <taxon>Agaricineae</taxon>
        <taxon>Bolbitiaceae</taxon>
        <taxon>Cyclocybe</taxon>
    </lineage>
</organism>